<evidence type="ECO:0000256" key="2">
    <source>
        <dbReference type="ARBA" id="ARBA00022617"/>
    </source>
</evidence>
<protein>
    <recommendedName>
        <fullName evidence="7">Cytochrome c domain-containing protein</fullName>
    </recommendedName>
</protein>
<sequence length="126" mass="13510">MATSTTNTTSITQVRYTTPKRRVFTLMTSLAMSIVIAPMGISNAYAAGSVKEGSAKARACQVCHGKGGKSTKEAYPILAGQHAAYLRKQLQAFRAGTRKDPIMNGMAIELSDQDIEDLAAFFSSTE</sequence>
<evidence type="ECO:0000256" key="1">
    <source>
        <dbReference type="ARBA" id="ARBA00022448"/>
    </source>
</evidence>
<evidence type="ECO:0000256" key="4">
    <source>
        <dbReference type="ARBA" id="ARBA00022982"/>
    </source>
</evidence>
<evidence type="ECO:0000256" key="5">
    <source>
        <dbReference type="ARBA" id="ARBA00023004"/>
    </source>
</evidence>
<dbReference type="EMBL" id="UOFV01000165">
    <property type="protein sequence ID" value="VAW99155.1"/>
    <property type="molecule type" value="Genomic_DNA"/>
</dbReference>
<dbReference type="PANTHER" id="PTHR33751:SF9">
    <property type="entry name" value="CYTOCHROME C4"/>
    <property type="match status" value="1"/>
</dbReference>
<evidence type="ECO:0000259" key="7">
    <source>
        <dbReference type="PROSITE" id="PS51007"/>
    </source>
</evidence>
<keyword evidence="5" id="KW-0408">Iron</keyword>
<accession>A0A3B0ZZW8</accession>
<dbReference type="SUPFAM" id="SSF46626">
    <property type="entry name" value="Cytochrome c"/>
    <property type="match status" value="1"/>
</dbReference>
<keyword evidence="6" id="KW-1133">Transmembrane helix</keyword>
<keyword evidence="6" id="KW-0812">Transmembrane</keyword>
<dbReference type="GO" id="GO:0009055">
    <property type="term" value="F:electron transfer activity"/>
    <property type="evidence" value="ECO:0007669"/>
    <property type="project" value="InterPro"/>
</dbReference>
<dbReference type="Pfam" id="PF00034">
    <property type="entry name" value="Cytochrom_C"/>
    <property type="match status" value="1"/>
</dbReference>
<dbReference type="InterPro" id="IPR036909">
    <property type="entry name" value="Cyt_c-like_dom_sf"/>
</dbReference>
<dbReference type="GO" id="GO:0020037">
    <property type="term" value="F:heme binding"/>
    <property type="evidence" value="ECO:0007669"/>
    <property type="project" value="InterPro"/>
</dbReference>
<keyword evidence="2" id="KW-0349">Heme</keyword>
<proteinExistence type="predicted"/>
<keyword evidence="6" id="KW-0472">Membrane</keyword>
<reference evidence="8" key="1">
    <citation type="submission" date="2018-06" db="EMBL/GenBank/DDBJ databases">
        <authorList>
            <person name="Zhirakovskaya E."/>
        </authorList>
    </citation>
    <scope>NUCLEOTIDE SEQUENCE</scope>
</reference>
<feature type="transmembrane region" description="Helical" evidence="6">
    <location>
        <begin position="23"/>
        <end position="41"/>
    </location>
</feature>
<name>A0A3B0ZZW8_9ZZZZ</name>
<dbReference type="InterPro" id="IPR050597">
    <property type="entry name" value="Cytochrome_c_Oxidase_Subunit"/>
</dbReference>
<evidence type="ECO:0000313" key="8">
    <source>
        <dbReference type="EMBL" id="VAW99155.1"/>
    </source>
</evidence>
<keyword evidence="3" id="KW-0479">Metal-binding</keyword>
<evidence type="ECO:0000256" key="6">
    <source>
        <dbReference type="SAM" id="Phobius"/>
    </source>
</evidence>
<dbReference type="PANTHER" id="PTHR33751">
    <property type="entry name" value="CBB3-TYPE CYTOCHROME C OXIDASE SUBUNIT FIXP"/>
    <property type="match status" value="1"/>
</dbReference>
<keyword evidence="4" id="KW-0249">Electron transport</keyword>
<keyword evidence="1" id="KW-0813">Transport</keyword>
<feature type="domain" description="Cytochrome c" evidence="7">
    <location>
        <begin position="48"/>
        <end position="126"/>
    </location>
</feature>
<dbReference type="GO" id="GO:0046872">
    <property type="term" value="F:metal ion binding"/>
    <property type="evidence" value="ECO:0007669"/>
    <property type="project" value="UniProtKB-KW"/>
</dbReference>
<organism evidence="8">
    <name type="scientific">hydrothermal vent metagenome</name>
    <dbReference type="NCBI Taxonomy" id="652676"/>
    <lineage>
        <taxon>unclassified sequences</taxon>
        <taxon>metagenomes</taxon>
        <taxon>ecological metagenomes</taxon>
    </lineage>
</organism>
<gene>
    <name evidence="8" type="ORF">MNBD_GAMMA19-2364</name>
</gene>
<dbReference type="AlphaFoldDB" id="A0A3B0ZZW8"/>
<dbReference type="PROSITE" id="PS51007">
    <property type="entry name" value="CYTC"/>
    <property type="match status" value="1"/>
</dbReference>
<dbReference type="Gene3D" id="1.10.760.10">
    <property type="entry name" value="Cytochrome c-like domain"/>
    <property type="match status" value="1"/>
</dbReference>
<evidence type="ECO:0000256" key="3">
    <source>
        <dbReference type="ARBA" id="ARBA00022723"/>
    </source>
</evidence>
<dbReference type="InterPro" id="IPR009056">
    <property type="entry name" value="Cyt_c-like_dom"/>
</dbReference>